<sequence>MLLAPPASIYQLAPHAHDFASDKWPLPLPSHGFTTDRRLPAPLGAAATAPVNPLGSPLPHRLPCRIQAPALPQSSLILVSWAMDSSCRLPTAGSSLPLVPRPGSRMLHRQPWAHTRANSLVEEEVTVASSGLQLRSIEIERIT</sequence>
<protein>
    <submittedName>
        <fullName evidence="1">Uncharacterized protein</fullName>
    </submittedName>
</protein>
<dbReference type="EMBL" id="CM003533">
    <property type="protein sequence ID" value="RCV30227.1"/>
    <property type="molecule type" value="Genomic_DNA"/>
</dbReference>
<gene>
    <name evidence="1" type="ORF">SETIT_6G077200v2</name>
</gene>
<reference evidence="1" key="1">
    <citation type="journal article" date="2012" name="Nat. Biotechnol.">
        <title>Reference genome sequence of the model plant Setaria.</title>
        <authorList>
            <person name="Bennetzen J.L."/>
            <person name="Schmutz J."/>
            <person name="Wang H."/>
            <person name="Percifield R."/>
            <person name="Hawkins J."/>
            <person name="Pontaroli A.C."/>
            <person name="Estep M."/>
            <person name="Feng L."/>
            <person name="Vaughn J.N."/>
            <person name="Grimwood J."/>
            <person name="Jenkins J."/>
            <person name="Barry K."/>
            <person name="Lindquist E."/>
            <person name="Hellsten U."/>
            <person name="Deshpande S."/>
            <person name="Wang X."/>
            <person name="Wu X."/>
            <person name="Mitros T."/>
            <person name="Triplett J."/>
            <person name="Yang X."/>
            <person name="Ye C.Y."/>
            <person name="Mauro-Herrera M."/>
            <person name="Wang L."/>
            <person name="Li P."/>
            <person name="Sharma M."/>
            <person name="Sharma R."/>
            <person name="Ronald P.C."/>
            <person name="Panaud O."/>
            <person name="Kellogg E.A."/>
            <person name="Brutnell T.P."/>
            <person name="Doust A.N."/>
            <person name="Tuskan G.A."/>
            <person name="Rokhsar D."/>
            <person name="Devos K.M."/>
        </authorList>
    </citation>
    <scope>NUCLEOTIDE SEQUENCE [LARGE SCALE GENOMIC DNA]</scope>
    <source>
        <strain evidence="1">Yugu1</strain>
    </source>
</reference>
<evidence type="ECO:0000313" key="1">
    <source>
        <dbReference type="EMBL" id="RCV30227.1"/>
    </source>
</evidence>
<reference evidence="1" key="2">
    <citation type="submission" date="2015-07" db="EMBL/GenBank/DDBJ databases">
        <authorList>
            <person name="Noorani M."/>
        </authorList>
    </citation>
    <scope>NUCLEOTIDE SEQUENCE</scope>
    <source>
        <strain evidence="1">Yugu1</strain>
    </source>
</reference>
<organism evidence="1">
    <name type="scientific">Setaria italica</name>
    <name type="common">Foxtail millet</name>
    <name type="synonym">Panicum italicum</name>
    <dbReference type="NCBI Taxonomy" id="4555"/>
    <lineage>
        <taxon>Eukaryota</taxon>
        <taxon>Viridiplantae</taxon>
        <taxon>Streptophyta</taxon>
        <taxon>Embryophyta</taxon>
        <taxon>Tracheophyta</taxon>
        <taxon>Spermatophyta</taxon>
        <taxon>Magnoliopsida</taxon>
        <taxon>Liliopsida</taxon>
        <taxon>Poales</taxon>
        <taxon>Poaceae</taxon>
        <taxon>PACMAD clade</taxon>
        <taxon>Panicoideae</taxon>
        <taxon>Panicodae</taxon>
        <taxon>Paniceae</taxon>
        <taxon>Cenchrinae</taxon>
        <taxon>Setaria</taxon>
    </lineage>
</organism>
<dbReference type="AlphaFoldDB" id="A0A368RJ57"/>
<name>A0A368RJ57_SETIT</name>
<accession>A0A368RJ57</accession>
<proteinExistence type="predicted"/>